<evidence type="ECO:0000313" key="3">
    <source>
        <dbReference type="Proteomes" id="UP000706124"/>
    </source>
</evidence>
<organism evidence="2 3">
    <name type="scientific">Claviceps pazoutovae</name>
    <dbReference type="NCBI Taxonomy" id="1649127"/>
    <lineage>
        <taxon>Eukaryota</taxon>
        <taxon>Fungi</taxon>
        <taxon>Dikarya</taxon>
        <taxon>Ascomycota</taxon>
        <taxon>Pezizomycotina</taxon>
        <taxon>Sordariomycetes</taxon>
        <taxon>Hypocreomycetidae</taxon>
        <taxon>Hypocreales</taxon>
        <taxon>Clavicipitaceae</taxon>
        <taxon>Claviceps</taxon>
    </lineage>
</organism>
<dbReference type="OrthoDB" id="10450347at2759"/>
<evidence type="ECO:0000313" key="2">
    <source>
        <dbReference type="EMBL" id="KAG5936129.1"/>
    </source>
</evidence>
<dbReference type="Proteomes" id="UP000706124">
    <property type="component" value="Unassembled WGS sequence"/>
</dbReference>
<name>A0A9P7MAZ4_9HYPO</name>
<accession>A0A9P7MAZ4</accession>
<keyword evidence="3" id="KW-1185">Reference proteome</keyword>
<evidence type="ECO:0000256" key="1">
    <source>
        <dbReference type="SAM" id="MobiDB-lite"/>
    </source>
</evidence>
<reference evidence="2 3" key="1">
    <citation type="journal article" date="2020" name="bioRxiv">
        <title>Whole genome comparisons of ergot fungi reveals the divergence and evolution of species within the genus Claviceps are the result of varying mechanisms driving genome evolution and host range expansion.</title>
        <authorList>
            <person name="Wyka S.A."/>
            <person name="Mondo S.J."/>
            <person name="Liu M."/>
            <person name="Dettman J."/>
            <person name="Nalam V."/>
            <person name="Broders K.D."/>
        </authorList>
    </citation>
    <scope>NUCLEOTIDE SEQUENCE [LARGE SCALE GENOMIC DNA]</scope>
    <source>
        <strain evidence="2 3">CCC 1485</strain>
    </source>
</reference>
<dbReference type="AlphaFoldDB" id="A0A9P7MAZ4"/>
<sequence length="51" mass="5577">MAQLSLEQSAPMSVDTRDEYLMGGSLQVPDSQYGTELMRDGSPCLMNARPV</sequence>
<protein>
    <submittedName>
        <fullName evidence="2">Uncharacterized protein</fullName>
    </submittedName>
</protein>
<feature type="region of interest" description="Disordered" evidence="1">
    <location>
        <begin position="23"/>
        <end position="51"/>
    </location>
</feature>
<dbReference type="EMBL" id="SRPO01000229">
    <property type="protein sequence ID" value="KAG5936129.1"/>
    <property type="molecule type" value="Genomic_DNA"/>
</dbReference>
<comment type="caution">
    <text evidence="2">The sequence shown here is derived from an EMBL/GenBank/DDBJ whole genome shotgun (WGS) entry which is preliminary data.</text>
</comment>
<proteinExistence type="predicted"/>
<gene>
    <name evidence="2" type="ORF">E4U60_002751</name>
</gene>